<comment type="caution">
    <text evidence="3">The sequence shown here is derived from an EMBL/GenBank/DDBJ whole genome shotgun (WGS) entry which is preliminary data.</text>
</comment>
<reference evidence="3 4" key="1">
    <citation type="submission" date="2020-08" db="EMBL/GenBank/DDBJ databases">
        <title>Sequencing the genomes of 1000 actinobacteria strains.</title>
        <authorList>
            <person name="Klenk H.-P."/>
        </authorList>
    </citation>
    <scope>NUCLEOTIDE SEQUENCE [LARGE SCALE GENOMIC DNA]</scope>
    <source>
        <strain evidence="3 4">DSM 43851</strain>
    </source>
</reference>
<dbReference type="InterPro" id="IPR024520">
    <property type="entry name" value="DUF3558"/>
</dbReference>
<feature type="signal peptide" evidence="2">
    <location>
        <begin position="1"/>
        <end position="23"/>
    </location>
</feature>
<dbReference type="Proteomes" id="UP000585638">
    <property type="component" value="Unassembled WGS sequence"/>
</dbReference>
<sequence length="196" mass="20354">MKFVLGRAGLFVAAGLAVSLAAACSQQDPGSPSPAPTTSSATSSTSGAPKVASPKNLKGIDPCQLLTAQQLQMLGATPRSQPTRDKSVWGEATCMWENDNVTVGLSPQTTLTKGIEQAYLSKDNYSFFQPTTVDGYPAVLVDKQKLSCGMFVGVSDTQELSLTVVVTGKDNPDYGNPCAFPPKVAGAALKNIPAGQ</sequence>
<protein>
    <recommendedName>
        <fullName evidence="5">DUF3558 domain-containing protein</fullName>
    </recommendedName>
</protein>
<name>A0A7W9KDL5_9PSEU</name>
<evidence type="ECO:0000313" key="3">
    <source>
        <dbReference type="EMBL" id="MBB5890606.1"/>
    </source>
</evidence>
<dbReference type="EMBL" id="JACHIR010000001">
    <property type="protein sequence ID" value="MBB5890606.1"/>
    <property type="molecule type" value="Genomic_DNA"/>
</dbReference>
<gene>
    <name evidence="3" type="ORF">BJ998_001802</name>
</gene>
<dbReference type="AlphaFoldDB" id="A0A7W9KDL5"/>
<organism evidence="3 4">
    <name type="scientific">Kutzneria kofuensis</name>
    <dbReference type="NCBI Taxonomy" id="103725"/>
    <lineage>
        <taxon>Bacteria</taxon>
        <taxon>Bacillati</taxon>
        <taxon>Actinomycetota</taxon>
        <taxon>Actinomycetes</taxon>
        <taxon>Pseudonocardiales</taxon>
        <taxon>Pseudonocardiaceae</taxon>
        <taxon>Kutzneria</taxon>
    </lineage>
</organism>
<evidence type="ECO:0000256" key="2">
    <source>
        <dbReference type="SAM" id="SignalP"/>
    </source>
</evidence>
<dbReference type="Pfam" id="PF12079">
    <property type="entry name" value="DUF3558"/>
    <property type="match status" value="1"/>
</dbReference>
<keyword evidence="4" id="KW-1185">Reference proteome</keyword>
<feature type="chain" id="PRO_5030651245" description="DUF3558 domain-containing protein" evidence="2">
    <location>
        <begin position="24"/>
        <end position="196"/>
    </location>
</feature>
<feature type="compositionally biased region" description="Low complexity" evidence="1">
    <location>
        <begin position="36"/>
        <end position="49"/>
    </location>
</feature>
<keyword evidence="2" id="KW-0732">Signal</keyword>
<dbReference type="PROSITE" id="PS51257">
    <property type="entry name" value="PROKAR_LIPOPROTEIN"/>
    <property type="match status" value="1"/>
</dbReference>
<accession>A0A7W9KDL5</accession>
<evidence type="ECO:0000256" key="1">
    <source>
        <dbReference type="SAM" id="MobiDB-lite"/>
    </source>
</evidence>
<feature type="region of interest" description="Disordered" evidence="1">
    <location>
        <begin position="25"/>
        <end position="57"/>
    </location>
</feature>
<evidence type="ECO:0000313" key="4">
    <source>
        <dbReference type="Proteomes" id="UP000585638"/>
    </source>
</evidence>
<proteinExistence type="predicted"/>
<dbReference type="RefSeq" id="WP_184860171.1">
    <property type="nucleotide sequence ID" value="NZ_BAAAWY010000042.1"/>
</dbReference>
<evidence type="ECO:0008006" key="5">
    <source>
        <dbReference type="Google" id="ProtNLM"/>
    </source>
</evidence>